<dbReference type="AlphaFoldDB" id="A4BN54"/>
<feature type="domain" description="NAD-dependent epimerase/dehydratase" evidence="1">
    <location>
        <begin position="6"/>
        <end position="205"/>
    </location>
</feature>
<name>A4BN54_9GAMM</name>
<proteinExistence type="predicted"/>
<sequence>MRVETICVLGGTGFVGRHIAGHLANTRVRLRVLTRNRERNRQLLPIPNLQLIEVAGYDQERLTEQFAGCQAVINLVGVLNEGRGAGHRFEDAHVKLPEHVIAACRTAGVGRLLHMSALGAAPDAASRYQQTKAAGECVVKAAHSENLAVTVFRPSVIFGPGDSFLSRFAQLLQFFPVLLLPTPRLRLKPVYVGDVAKAFVQSLEDEATFGQCYELCGPKVFTLRELVDYVATLLGVRRLIIGLNEAWSQRQARLLERVPGKPYSYDNYLSSKVDNICSDDGLARLGIHAAAVEAIVPGYIGRRRAQRRYDDFRRTAGRD</sequence>
<dbReference type="Pfam" id="PF01370">
    <property type="entry name" value="Epimerase"/>
    <property type="match status" value="1"/>
</dbReference>
<dbReference type="PANTHER" id="PTHR12126">
    <property type="entry name" value="NADH-UBIQUINONE OXIDOREDUCTASE 39 KDA SUBUNIT-RELATED"/>
    <property type="match status" value="1"/>
</dbReference>
<dbReference type="Gene3D" id="3.40.50.720">
    <property type="entry name" value="NAD(P)-binding Rossmann-like Domain"/>
    <property type="match status" value="1"/>
</dbReference>
<comment type="caution">
    <text evidence="2">The sequence shown here is derived from an EMBL/GenBank/DDBJ whole genome shotgun (WGS) entry which is preliminary data.</text>
</comment>
<dbReference type="EMBL" id="AAOF01000002">
    <property type="protein sequence ID" value="EAR22653.1"/>
    <property type="molecule type" value="Genomic_DNA"/>
</dbReference>
<keyword evidence="3" id="KW-1185">Reference proteome</keyword>
<dbReference type="GO" id="GO:0044877">
    <property type="term" value="F:protein-containing complex binding"/>
    <property type="evidence" value="ECO:0007669"/>
    <property type="project" value="TreeGrafter"/>
</dbReference>
<dbReference type="eggNOG" id="COG0702">
    <property type="taxonomic scope" value="Bacteria"/>
</dbReference>
<protein>
    <submittedName>
        <fullName evidence="2">NAD-dependent epimerase/dehydratase</fullName>
    </submittedName>
</protein>
<dbReference type="RefSeq" id="WP_005001837.1">
    <property type="nucleotide sequence ID" value="NZ_CH672427.1"/>
</dbReference>
<reference evidence="2 3" key="1">
    <citation type="submission" date="2006-02" db="EMBL/GenBank/DDBJ databases">
        <authorList>
            <person name="Waterbury J."/>
            <person name="Ferriera S."/>
            <person name="Johnson J."/>
            <person name="Kravitz S."/>
            <person name="Halpern A."/>
            <person name="Remington K."/>
            <person name="Beeson K."/>
            <person name="Tran B."/>
            <person name="Rogers Y.-H."/>
            <person name="Friedman R."/>
            <person name="Venter J.C."/>
        </authorList>
    </citation>
    <scope>NUCLEOTIDE SEQUENCE [LARGE SCALE GENOMIC DNA]</scope>
    <source>
        <strain evidence="2 3">Nb-231</strain>
    </source>
</reference>
<dbReference type="HOGENOM" id="CLU_007383_6_5_6"/>
<dbReference type="InterPro" id="IPR051207">
    <property type="entry name" value="ComplexI_NDUFA9_subunit"/>
</dbReference>
<evidence type="ECO:0000313" key="2">
    <source>
        <dbReference type="EMBL" id="EAR22653.1"/>
    </source>
</evidence>
<dbReference type="Proteomes" id="UP000003374">
    <property type="component" value="Unassembled WGS sequence"/>
</dbReference>
<organism evidence="2 3">
    <name type="scientific">Nitrococcus mobilis Nb-231</name>
    <dbReference type="NCBI Taxonomy" id="314278"/>
    <lineage>
        <taxon>Bacteria</taxon>
        <taxon>Pseudomonadati</taxon>
        <taxon>Pseudomonadota</taxon>
        <taxon>Gammaproteobacteria</taxon>
        <taxon>Chromatiales</taxon>
        <taxon>Ectothiorhodospiraceae</taxon>
        <taxon>Nitrococcus</taxon>
    </lineage>
</organism>
<gene>
    <name evidence="2" type="ORF">NB231_09383</name>
</gene>
<dbReference type="PANTHER" id="PTHR12126:SF11">
    <property type="entry name" value="NADH DEHYDROGENASE [UBIQUINONE] 1 ALPHA SUBCOMPLEX SUBUNIT 9, MITOCHONDRIAL"/>
    <property type="match status" value="1"/>
</dbReference>
<dbReference type="InterPro" id="IPR001509">
    <property type="entry name" value="Epimerase_deHydtase"/>
</dbReference>
<accession>A4BN54</accession>
<evidence type="ECO:0000313" key="3">
    <source>
        <dbReference type="Proteomes" id="UP000003374"/>
    </source>
</evidence>
<dbReference type="SUPFAM" id="SSF51735">
    <property type="entry name" value="NAD(P)-binding Rossmann-fold domains"/>
    <property type="match status" value="1"/>
</dbReference>
<dbReference type="OrthoDB" id="9776313at2"/>
<evidence type="ECO:0000259" key="1">
    <source>
        <dbReference type="Pfam" id="PF01370"/>
    </source>
</evidence>
<dbReference type="STRING" id="314278.NB231_09383"/>
<dbReference type="CDD" id="cd05271">
    <property type="entry name" value="NDUFA9_like_SDR_a"/>
    <property type="match status" value="1"/>
</dbReference>
<dbReference type="InterPro" id="IPR036291">
    <property type="entry name" value="NAD(P)-bd_dom_sf"/>
</dbReference>